<dbReference type="Pfam" id="PF01585">
    <property type="entry name" value="G-patch"/>
    <property type="match status" value="1"/>
</dbReference>
<evidence type="ECO:0000313" key="3">
    <source>
        <dbReference type="EMBL" id="PKI64522.1"/>
    </source>
</evidence>
<dbReference type="Proteomes" id="UP000233551">
    <property type="component" value="Unassembled WGS sequence"/>
</dbReference>
<reference evidence="3 4" key="1">
    <citation type="submission" date="2017-11" db="EMBL/GenBank/DDBJ databases">
        <title>De-novo sequencing of pomegranate (Punica granatum L.) genome.</title>
        <authorList>
            <person name="Akparov Z."/>
            <person name="Amiraslanov A."/>
            <person name="Hajiyeva S."/>
            <person name="Abbasov M."/>
            <person name="Kaur K."/>
            <person name="Hamwieh A."/>
            <person name="Solovyev V."/>
            <person name="Salamov A."/>
            <person name="Braich B."/>
            <person name="Kosarev P."/>
            <person name="Mahmoud A."/>
            <person name="Hajiyev E."/>
            <person name="Babayeva S."/>
            <person name="Izzatullayeva V."/>
            <person name="Mammadov A."/>
            <person name="Mammadov A."/>
            <person name="Sharifova S."/>
            <person name="Ojaghi J."/>
            <person name="Eynullazada K."/>
            <person name="Bayramov B."/>
            <person name="Abdulazimova A."/>
            <person name="Shahmuradov I."/>
        </authorList>
    </citation>
    <scope>NUCLEOTIDE SEQUENCE [LARGE SCALE GENOMIC DNA]</scope>
    <source>
        <strain evidence="4">cv. AG2017</strain>
        <tissue evidence="3">Leaf</tissue>
    </source>
</reference>
<dbReference type="AlphaFoldDB" id="A0A2I0K7K8"/>
<dbReference type="PANTHER" id="PTHR32108">
    <property type="entry name" value="DNA-DIRECTED RNA POLYMERASE SUBUNIT ALPHA"/>
    <property type="match status" value="1"/>
</dbReference>
<proteinExistence type="predicted"/>
<dbReference type="Pfam" id="PF03732">
    <property type="entry name" value="Retrotrans_gag"/>
    <property type="match status" value="1"/>
</dbReference>
<dbReference type="PROSITE" id="PS50174">
    <property type="entry name" value="G_PATCH"/>
    <property type="match status" value="1"/>
</dbReference>
<protein>
    <recommendedName>
        <fullName evidence="2">G-patch domain-containing protein</fullName>
    </recommendedName>
</protein>
<dbReference type="InterPro" id="IPR043502">
    <property type="entry name" value="DNA/RNA_pol_sf"/>
</dbReference>
<feature type="region of interest" description="Disordered" evidence="1">
    <location>
        <begin position="202"/>
        <end position="246"/>
    </location>
</feature>
<dbReference type="PANTHER" id="PTHR32108:SF9">
    <property type="entry name" value="REVERSE TRANSCRIPTASE RNASE H-LIKE DOMAIN-CONTAINING PROTEIN"/>
    <property type="match status" value="1"/>
</dbReference>
<comment type="caution">
    <text evidence="3">The sequence shown here is derived from an EMBL/GenBank/DDBJ whole genome shotgun (WGS) entry which is preliminary data.</text>
</comment>
<dbReference type="SMART" id="SM00443">
    <property type="entry name" value="G_patch"/>
    <property type="match status" value="1"/>
</dbReference>
<name>A0A2I0K7K8_PUNGR</name>
<dbReference type="EMBL" id="PGOL01000807">
    <property type="protein sequence ID" value="PKI64522.1"/>
    <property type="molecule type" value="Genomic_DNA"/>
</dbReference>
<keyword evidence="4" id="KW-1185">Reference proteome</keyword>
<evidence type="ECO:0000259" key="2">
    <source>
        <dbReference type="PROSITE" id="PS50174"/>
    </source>
</evidence>
<dbReference type="GO" id="GO:0003676">
    <property type="term" value="F:nucleic acid binding"/>
    <property type="evidence" value="ECO:0007669"/>
    <property type="project" value="InterPro"/>
</dbReference>
<dbReference type="Gene3D" id="3.10.10.10">
    <property type="entry name" value="HIV Type 1 Reverse Transcriptase, subunit A, domain 1"/>
    <property type="match status" value="1"/>
</dbReference>
<dbReference type="SUPFAM" id="SSF56672">
    <property type="entry name" value="DNA/RNA polymerases"/>
    <property type="match status" value="1"/>
</dbReference>
<dbReference type="InterPro" id="IPR005162">
    <property type="entry name" value="Retrotrans_gag_dom"/>
</dbReference>
<evidence type="ECO:0000313" key="4">
    <source>
        <dbReference type="Proteomes" id="UP000233551"/>
    </source>
</evidence>
<feature type="region of interest" description="Disordered" evidence="1">
    <location>
        <begin position="163"/>
        <end position="189"/>
    </location>
</feature>
<dbReference type="InterPro" id="IPR000467">
    <property type="entry name" value="G_patch_dom"/>
</dbReference>
<dbReference type="STRING" id="22663.A0A2I0K7K8"/>
<gene>
    <name evidence="3" type="ORF">CRG98_015085</name>
</gene>
<feature type="domain" description="G-patch" evidence="2">
    <location>
        <begin position="564"/>
        <end position="610"/>
    </location>
</feature>
<evidence type="ECO:0000256" key="1">
    <source>
        <dbReference type="SAM" id="MobiDB-lite"/>
    </source>
</evidence>
<accession>A0A2I0K7K8</accession>
<organism evidence="3 4">
    <name type="scientific">Punica granatum</name>
    <name type="common">Pomegranate</name>
    <dbReference type="NCBI Taxonomy" id="22663"/>
    <lineage>
        <taxon>Eukaryota</taxon>
        <taxon>Viridiplantae</taxon>
        <taxon>Streptophyta</taxon>
        <taxon>Embryophyta</taxon>
        <taxon>Tracheophyta</taxon>
        <taxon>Spermatophyta</taxon>
        <taxon>Magnoliopsida</taxon>
        <taxon>eudicotyledons</taxon>
        <taxon>Gunneridae</taxon>
        <taxon>Pentapetalae</taxon>
        <taxon>rosids</taxon>
        <taxon>malvids</taxon>
        <taxon>Myrtales</taxon>
        <taxon>Lythraceae</taxon>
        <taxon>Punica</taxon>
    </lineage>
</organism>
<sequence length="771" mass="85907">MLQYWEYEEFVIHSFQDSLSGSALDWFMSLKAEDIPTWENLSRKFTDQYQYCAETPPTLLELSTKEMAGGQKFEEYAAKWRAQAAKHIPPISEAQQIQLFHSTLRGVYYSHLLAHTSSFSDLIEAGKKQDLGIKLGRMEDPTNKGEESSKIASQQYSMNFTAAPPVTPSYASHAPQYRPQPPTQPIYYSALLPPPLPTVSSPVVHHYAPAPSQTPQYQPPAPRTSQPTQRAPPPQGQQGSAAQPRPRRQYPALLVPLSHIYWQIRDKVGTTAPSPNFDPTIQDQSKQCEYHRGAPGHTLDNCWKLREKIQEMIDAKELVFNAVRSPNVQVNPLPDHGPAQGPSINMITVCTSSEGEGEQGWPFPFVIEYISAEAAVGFAGIDALHAPLVIDVPARESYSNDRVPWTYEGDGQISGPHLLLALLFNSEPHREALMRVLTAAQVPKGTPPDRIEETTNSIFSNTISFSDDELPSEGGAHFRALHIVCKCNNHIVGRVMIDNGSALNVCPVTTLKQMNVDLNCIRPSKTAETAVPYISVGDDKNLPFHSFETISVIRDYGEVGPSYVDRMIGKVLLRHNNIPGTGLGAHGQGINRPIEVEVYKHRRGLGFRPFCHEIIEARWGNHLHRLATHYGRLNRGIPVPPLSHFFPGPLLIIGSTSDGPSSDFDDTTDVLPTVYAVTEEIPSGSYADMLGLDSSIAKHFLPLDTEKFPPKRQQLRRQRASLLLRIKEEVVKQINASFLEVCNYSEWVANIVAVEKKDGRVRVCVDYRDLN</sequence>